<dbReference type="SUPFAM" id="SSF47473">
    <property type="entry name" value="EF-hand"/>
    <property type="match status" value="1"/>
</dbReference>
<name>A0A9W7GJ63_9STRA</name>
<feature type="transmembrane region" description="Helical" evidence="7">
    <location>
        <begin position="195"/>
        <end position="217"/>
    </location>
</feature>
<feature type="transmembrane region" description="Helical" evidence="7">
    <location>
        <begin position="82"/>
        <end position="105"/>
    </location>
</feature>
<feature type="transmembrane region" description="Helical" evidence="7">
    <location>
        <begin position="309"/>
        <end position="328"/>
    </location>
</feature>
<organism evidence="10 11">
    <name type="scientific">Triparma columacea</name>
    <dbReference type="NCBI Taxonomy" id="722753"/>
    <lineage>
        <taxon>Eukaryota</taxon>
        <taxon>Sar</taxon>
        <taxon>Stramenopiles</taxon>
        <taxon>Ochrophyta</taxon>
        <taxon>Bolidophyceae</taxon>
        <taxon>Parmales</taxon>
        <taxon>Triparmaceae</taxon>
        <taxon>Triparma</taxon>
    </lineage>
</organism>
<feature type="domain" description="EF-hand" evidence="8">
    <location>
        <begin position="260"/>
        <end position="295"/>
    </location>
</feature>
<dbReference type="PROSITE" id="PS50801">
    <property type="entry name" value="STAS"/>
    <property type="match status" value="1"/>
</dbReference>
<dbReference type="AlphaFoldDB" id="A0A9W7GJ63"/>
<dbReference type="OrthoDB" id="288203at2759"/>
<dbReference type="GO" id="GO:0016020">
    <property type="term" value="C:membrane"/>
    <property type="evidence" value="ECO:0007669"/>
    <property type="project" value="UniProtKB-SubCell"/>
</dbReference>
<dbReference type="Gene3D" id="1.10.238.10">
    <property type="entry name" value="EF-hand"/>
    <property type="match status" value="1"/>
</dbReference>
<protein>
    <recommendedName>
        <fullName evidence="12">Calmodulin</fullName>
    </recommendedName>
</protein>
<dbReference type="CDD" id="cd00051">
    <property type="entry name" value="EFh"/>
    <property type="match status" value="1"/>
</dbReference>
<dbReference type="EMBL" id="BRYA01000233">
    <property type="protein sequence ID" value="GMI44972.1"/>
    <property type="molecule type" value="Genomic_DNA"/>
</dbReference>
<evidence type="ECO:0000313" key="11">
    <source>
        <dbReference type="Proteomes" id="UP001165065"/>
    </source>
</evidence>
<evidence type="ECO:0000256" key="5">
    <source>
        <dbReference type="ARBA" id="ARBA00023136"/>
    </source>
</evidence>
<dbReference type="Gene3D" id="3.30.750.24">
    <property type="entry name" value="STAS domain"/>
    <property type="match status" value="1"/>
</dbReference>
<evidence type="ECO:0008006" key="12">
    <source>
        <dbReference type="Google" id="ProtNLM"/>
    </source>
</evidence>
<keyword evidence="3" id="KW-0106">Calcium</keyword>
<feature type="transmembrane region" description="Helical" evidence="7">
    <location>
        <begin position="334"/>
        <end position="353"/>
    </location>
</feature>
<feature type="transmembrane region" description="Helical" evidence="7">
    <location>
        <begin position="494"/>
        <end position="516"/>
    </location>
</feature>
<dbReference type="InterPro" id="IPR018247">
    <property type="entry name" value="EF_Hand_1_Ca_BS"/>
</dbReference>
<dbReference type="InterPro" id="IPR002645">
    <property type="entry name" value="STAS_dom"/>
</dbReference>
<dbReference type="Pfam" id="PF13202">
    <property type="entry name" value="EF-hand_5"/>
    <property type="match status" value="2"/>
</dbReference>
<dbReference type="SUPFAM" id="SSF52091">
    <property type="entry name" value="SpoIIaa-like"/>
    <property type="match status" value="1"/>
</dbReference>
<dbReference type="Pfam" id="PF00916">
    <property type="entry name" value="Sulfate_transp"/>
    <property type="match status" value="2"/>
</dbReference>
<keyword evidence="2 7" id="KW-0812">Transmembrane</keyword>
<feature type="domain" description="STAS" evidence="9">
    <location>
        <begin position="591"/>
        <end position="652"/>
    </location>
</feature>
<keyword evidence="11" id="KW-1185">Reference proteome</keyword>
<dbReference type="Proteomes" id="UP001165065">
    <property type="component" value="Unassembled WGS sequence"/>
</dbReference>
<dbReference type="PROSITE" id="PS50222">
    <property type="entry name" value="EF_HAND_2"/>
    <property type="match status" value="2"/>
</dbReference>
<dbReference type="GO" id="GO:0005509">
    <property type="term" value="F:calcium ion binding"/>
    <property type="evidence" value="ECO:0007669"/>
    <property type="project" value="InterPro"/>
</dbReference>
<accession>A0A9W7GJ63</accession>
<reference evidence="11" key="1">
    <citation type="journal article" date="2023" name="Commun. Biol.">
        <title>Genome analysis of Parmales, the sister group of diatoms, reveals the evolutionary specialization of diatoms from phago-mixotrophs to photoautotrophs.</title>
        <authorList>
            <person name="Ban H."/>
            <person name="Sato S."/>
            <person name="Yoshikawa S."/>
            <person name="Yamada K."/>
            <person name="Nakamura Y."/>
            <person name="Ichinomiya M."/>
            <person name="Sato N."/>
            <person name="Blanc-Mathieu R."/>
            <person name="Endo H."/>
            <person name="Kuwata A."/>
            <person name="Ogata H."/>
        </authorList>
    </citation>
    <scope>NUCLEOTIDE SEQUENCE [LARGE SCALE GENOMIC DNA]</scope>
</reference>
<keyword evidence="4 7" id="KW-1133">Transmembrane helix</keyword>
<evidence type="ECO:0000259" key="9">
    <source>
        <dbReference type="PROSITE" id="PS50801"/>
    </source>
</evidence>
<evidence type="ECO:0000256" key="3">
    <source>
        <dbReference type="ARBA" id="ARBA00022837"/>
    </source>
</evidence>
<evidence type="ECO:0000256" key="7">
    <source>
        <dbReference type="SAM" id="Phobius"/>
    </source>
</evidence>
<dbReference type="PROSITE" id="PS00018">
    <property type="entry name" value="EF_HAND_1"/>
    <property type="match status" value="1"/>
</dbReference>
<dbReference type="InterPro" id="IPR011547">
    <property type="entry name" value="SLC26A/SulP_dom"/>
</dbReference>
<dbReference type="InterPro" id="IPR002048">
    <property type="entry name" value="EF_hand_dom"/>
</dbReference>
<sequence>MCPPENGITAEGNTSTASTTETPSTVATVPSFHKKMGFTDTIFSGTWYIAEGWEYYKGNKIQLKNEILSGLTVAIAQVPESVAFSFVAGVNPLVGLYATFFLGLITAQVGGRPGMVSGAAGAMAVVARIVMQAEGGLFDEAKLVERGEIATCVGCKSLREQADDKRVEYLFFVMWVVGIMQILLGLFQFGRLVKLIPQTVMTGFVNGLATIIFMAQLESFQELDWRKSFDYFDTNEDGKITFSETTDVFAKDLPTLTSLELKTEMNEIFNQTDINEDGFISFSEFKHDEEFAIHDGHDEHKMWRTLGQGTLWVMLFYVFGSMFVVHFFPRLTKVVPSSLVSIISCLFLEHVVFRNMGIETPTVKDMASVKGGLPVFKIPDIDLDSESFMICLPTAISLALVGIIESVLTLQLVDEILEDISDSSGRCTQECLAQGVANLMSAMFQSMGGDAMIGQSTINVKSGGVGRLSTTFAAIMFLFFILALSTVIELLPVAALTGVLFMVVIYTFDWSCIGLISGLELKVGRANDEEAIKEAAKVRMMKAGRCRWQDSVLIVMVTVVTVWTNLAIAVIIGVILAALLYAWDTSDHLKVTTSVNVSSCTKTYTVSGPFFFASDRAFKNYFTTSADPQNVVIDCTAAILHDYSAIAALNSLGERYASQAPPKSCVVKISDETSRALVRLHGSRLRNVKVEIEGGGDGEEQQENNEQMMLLAAGGEERL</sequence>
<evidence type="ECO:0000256" key="6">
    <source>
        <dbReference type="SAM" id="MobiDB-lite"/>
    </source>
</evidence>
<dbReference type="PANTHER" id="PTHR43310">
    <property type="entry name" value="SULFATE TRANSPORTER YBAR-RELATED"/>
    <property type="match status" value="1"/>
</dbReference>
<dbReference type="InterPro" id="IPR036513">
    <property type="entry name" value="STAS_dom_sf"/>
</dbReference>
<evidence type="ECO:0000313" key="10">
    <source>
        <dbReference type="EMBL" id="GMI44972.1"/>
    </source>
</evidence>
<evidence type="ECO:0000259" key="8">
    <source>
        <dbReference type="PROSITE" id="PS50222"/>
    </source>
</evidence>
<feature type="domain" description="EF-hand" evidence="8">
    <location>
        <begin position="220"/>
        <end position="255"/>
    </location>
</feature>
<dbReference type="InterPro" id="IPR011992">
    <property type="entry name" value="EF-hand-dom_pair"/>
</dbReference>
<comment type="subcellular location">
    <subcellularLocation>
        <location evidence="1">Membrane</location>
        <topology evidence="1">Multi-pass membrane protein</topology>
    </subcellularLocation>
</comment>
<evidence type="ECO:0000256" key="2">
    <source>
        <dbReference type="ARBA" id="ARBA00022692"/>
    </source>
</evidence>
<dbReference type="Pfam" id="PF01740">
    <property type="entry name" value="STAS"/>
    <property type="match status" value="1"/>
</dbReference>
<dbReference type="SMART" id="SM00054">
    <property type="entry name" value="EFh"/>
    <property type="match status" value="2"/>
</dbReference>
<dbReference type="PANTHER" id="PTHR43310:SF1">
    <property type="entry name" value="SULFATE TRANSPORTER YBAR-RELATED"/>
    <property type="match status" value="1"/>
</dbReference>
<gene>
    <name evidence="10" type="ORF">TrCOL_g8741</name>
</gene>
<keyword evidence="5 7" id="KW-0472">Membrane</keyword>
<feature type="region of interest" description="Disordered" evidence="6">
    <location>
        <begin position="1"/>
        <end position="24"/>
    </location>
</feature>
<proteinExistence type="predicted"/>
<feature type="transmembrane region" description="Helical" evidence="7">
    <location>
        <begin position="552"/>
        <end position="583"/>
    </location>
</feature>
<evidence type="ECO:0000256" key="1">
    <source>
        <dbReference type="ARBA" id="ARBA00004141"/>
    </source>
</evidence>
<dbReference type="InterPro" id="IPR052706">
    <property type="entry name" value="Membrane-Transporter-like"/>
</dbReference>
<feature type="transmembrane region" description="Helical" evidence="7">
    <location>
        <begin position="169"/>
        <end position="189"/>
    </location>
</feature>
<feature type="transmembrane region" description="Helical" evidence="7">
    <location>
        <begin position="468"/>
        <end position="488"/>
    </location>
</feature>
<feature type="compositionally biased region" description="Low complexity" evidence="6">
    <location>
        <begin position="14"/>
        <end position="24"/>
    </location>
</feature>
<comment type="caution">
    <text evidence="10">The sequence shown here is derived from an EMBL/GenBank/DDBJ whole genome shotgun (WGS) entry which is preliminary data.</text>
</comment>
<evidence type="ECO:0000256" key="4">
    <source>
        <dbReference type="ARBA" id="ARBA00022989"/>
    </source>
</evidence>